<dbReference type="RefSeq" id="WP_053381695.1">
    <property type="nucleotide sequence ID" value="NZ_CP011801.1"/>
</dbReference>
<name>A0A0K2GIZ7_NITMO</name>
<dbReference type="Proteomes" id="UP000069205">
    <property type="component" value="Chromosome"/>
</dbReference>
<dbReference type="PANTHER" id="PTHR34406:SF1">
    <property type="entry name" value="PROTEIN YCEI"/>
    <property type="match status" value="1"/>
</dbReference>
<keyword evidence="4" id="KW-1185">Reference proteome</keyword>
<dbReference type="PANTHER" id="PTHR34406">
    <property type="entry name" value="PROTEIN YCEI"/>
    <property type="match status" value="1"/>
</dbReference>
<dbReference type="PATRIC" id="fig|42253.5.peg.4482"/>
<sequence>MKRGGVVCSGVAACVLAAGSFTLAAAETSRWDVDPDHSIIEFRVAHMVVSKTAGRFMDYSGFVEMDPEAKTFKAIEATINTASVNTNQEKRDAHLRNADFFDTEKFPTMTYKMKSYKKQGDRYAAVGDLTLRGITKEILLVGNFNGVTKDPWGNQRAGFSGEGTLNRKDFGMVWNKTLDSGGLVVGDDVHIRLDIECIKSKKQ</sequence>
<feature type="chain" id="PRO_5005477063" description="Lipid/polyisoprenoid-binding YceI-like domain-containing protein" evidence="1">
    <location>
        <begin position="25"/>
        <end position="203"/>
    </location>
</feature>
<dbReference type="InterPro" id="IPR036761">
    <property type="entry name" value="TTHA0802/YceI-like_sf"/>
</dbReference>
<dbReference type="OrthoDB" id="9811006at2"/>
<proteinExistence type="predicted"/>
<reference evidence="3 4" key="1">
    <citation type="journal article" date="2015" name="Proc. Natl. Acad. Sci. U.S.A.">
        <title>Expanded metabolic versatility of ubiquitous nitrite-oxidizing bacteria from the genus Nitrospira.</title>
        <authorList>
            <person name="Koch H."/>
            <person name="Lucker S."/>
            <person name="Albertsen M."/>
            <person name="Kitzinger K."/>
            <person name="Herbold C."/>
            <person name="Spieck E."/>
            <person name="Nielsen P.H."/>
            <person name="Wagner M."/>
            <person name="Daims H."/>
        </authorList>
    </citation>
    <scope>NUCLEOTIDE SEQUENCE [LARGE SCALE GENOMIC DNA]</scope>
    <source>
        <strain evidence="3 4">NSP M-1</strain>
    </source>
</reference>
<dbReference type="InterPro" id="IPR007372">
    <property type="entry name" value="Lipid/polyisoprenoid-bd_YceI"/>
</dbReference>
<dbReference type="SUPFAM" id="SSF101874">
    <property type="entry name" value="YceI-like"/>
    <property type="match status" value="1"/>
</dbReference>
<dbReference type="EMBL" id="CP011801">
    <property type="protein sequence ID" value="ALA60918.1"/>
    <property type="molecule type" value="Genomic_DNA"/>
</dbReference>
<evidence type="ECO:0000259" key="2">
    <source>
        <dbReference type="SMART" id="SM00867"/>
    </source>
</evidence>
<evidence type="ECO:0000313" key="4">
    <source>
        <dbReference type="Proteomes" id="UP000069205"/>
    </source>
</evidence>
<dbReference type="STRING" id="42253.NITMOv2_4544"/>
<accession>A0A0K2GIZ7</accession>
<dbReference type="KEGG" id="nmv:NITMOv2_4544"/>
<organism evidence="3 4">
    <name type="scientific">Nitrospira moscoviensis</name>
    <dbReference type="NCBI Taxonomy" id="42253"/>
    <lineage>
        <taxon>Bacteria</taxon>
        <taxon>Pseudomonadati</taxon>
        <taxon>Nitrospirota</taxon>
        <taxon>Nitrospiria</taxon>
        <taxon>Nitrospirales</taxon>
        <taxon>Nitrospiraceae</taxon>
        <taxon>Nitrospira</taxon>
    </lineage>
</organism>
<gene>
    <name evidence="3" type="ORF">NITMOv2_4544</name>
</gene>
<dbReference type="SMART" id="SM00867">
    <property type="entry name" value="YceI"/>
    <property type="match status" value="1"/>
</dbReference>
<dbReference type="AlphaFoldDB" id="A0A0K2GIZ7"/>
<evidence type="ECO:0000313" key="3">
    <source>
        <dbReference type="EMBL" id="ALA60918.1"/>
    </source>
</evidence>
<keyword evidence="1" id="KW-0732">Signal</keyword>
<feature type="domain" description="Lipid/polyisoprenoid-binding YceI-like" evidence="2">
    <location>
        <begin position="30"/>
        <end position="198"/>
    </location>
</feature>
<protein>
    <recommendedName>
        <fullName evidence="2">Lipid/polyisoprenoid-binding YceI-like domain-containing protein</fullName>
    </recommendedName>
</protein>
<dbReference type="Pfam" id="PF04264">
    <property type="entry name" value="YceI"/>
    <property type="match status" value="1"/>
</dbReference>
<evidence type="ECO:0000256" key="1">
    <source>
        <dbReference type="SAM" id="SignalP"/>
    </source>
</evidence>
<feature type="signal peptide" evidence="1">
    <location>
        <begin position="1"/>
        <end position="24"/>
    </location>
</feature>
<dbReference type="Gene3D" id="2.40.128.110">
    <property type="entry name" value="Lipid/polyisoprenoid-binding, YceI-like"/>
    <property type="match status" value="1"/>
</dbReference>